<comment type="caution">
    <text evidence="3">The sequence shown here is derived from an EMBL/GenBank/DDBJ whole genome shotgun (WGS) entry which is preliminary data.</text>
</comment>
<evidence type="ECO:0000256" key="1">
    <source>
        <dbReference type="PROSITE-ProRule" id="PRU00409"/>
    </source>
</evidence>
<organism evidence="3 4">
    <name type="scientific">Methylobacillus methanolivorans</name>
    <dbReference type="NCBI Taxonomy" id="1848927"/>
    <lineage>
        <taxon>Bacteria</taxon>
        <taxon>Pseudomonadati</taxon>
        <taxon>Pseudomonadota</taxon>
        <taxon>Betaproteobacteria</taxon>
        <taxon>Nitrosomonadales</taxon>
        <taxon>Methylophilaceae</taxon>
        <taxon>Methylobacillus</taxon>
    </lineage>
</organism>
<dbReference type="InterPro" id="IPR011761">
    <property type="entry name" value="ATP-grasp"/>
</dbReference>
<dbReference type="Pfam" id="PF02655">
    <property type="entry name" value="ATP-grasp_3"/>
    <property type="match status" value="1"/>
</dbReference>
<proteinExistence type="predicted"/>
<gene>
    <name evidence="3" type="ORF">ACIKP9_04085</name>
</gene>
<dbReference type="InterPro" id="IPR003806">
    <property type="entry name" value="ATP-grasp_PylC-type"/>
</dbReference>
<protein>
    <submittedName>
        <fullName evidence="3">ATP-grasp domain-containing protein</fullName>
    </submittedName>
</protein>
<name>A0ABW8GKA4_9PROT</name>
<evidence type="ECO:0000313" key="3">
    <source>
        <dbReference type="EMBL" id="MFJ5445398.1"/>
    </source>
</evidence>
<dbReference type="Gene3D" id="3.30.470.20">
    <property type="entry name" value="ATP-grasp fold, B domain"/>
    <property type="match status" value="1"/>
</dbReference>
<keyword evidence="1" id="KW-0067">ATP-binding</keyword>
<dbReference type="RefSeq" id="WP_400879630.1">
    <property type="nucleotide sequence ID" value="NZ_JBIWXY010000001.1"/>
</dbReference>
<dbReference type="PIRSF" id="PIRSF016817">
    <property type="entry name" value="UCP016817_carboligase"/>
    <property type="match status" value="1"/>
</dbReference>
<accession>A0ABW8GKA4</accession>
<dbReference type="PROSITE" id="PS50975">
    <property type="entry name" value="ATP_GRASP"/>
    <property type="match status" value="1"/>
</dbReference>
<reference evidence="3 4" key="1">
    <citation type="submission" date="2024-11" db="EMBL/GenBank/DDBJ databases">
        <authorList>
            <person name="Kaparullina E.N."/>
            <person name="Delegan Y.A."/>
            <person name="Doronina N.V."/>
        </authorList>
    </citation>
    <scope>NUCLEOTIDE SEQUENCE [LARGE SCALE GENOMIC DNA]</scope>
    <source>
        <strain evidence="3 4">7sh_L</strain>
    </source>
</reference>
<dbReference type="Proteomes" id="UP001617669">
    <property type="component" value="Unassembled WGS sequence"/>
</dbReference>
<evidence type="ECO:0000313" key="4">
    <source>
        <dbReference type="Proteomes" id="UP001617669"/>
    </source>
</evidence>
<keyword evidence="1" id="KW-0547">Nucleotide-binding</keyword>
<dbReference type="PROSITE" id="PS00867">
    <property type="entry name" value="CPSASE_2"/>
    <property type="match status" value="1"/>
</dbReference>
<evidence type="ECO:0000259" key="2">
    <source>
        <dbReference type="PROSITE" id="PS50975"/>
    </source>
</evidence>
<sequence>MAANVRPYVIAASAAGYQVLAADVFGDEDTLQACARHLVLDYGKQGFVPDAILHHLLPAMREFGTEDLLYGSGFEAQPTLLAQVASQVNLIGNIPEIVDASKNVPVFFQRCRQYDIPVPDTCVGPSAIPPHDLSRWLCKRQGGCGGMHIQHADLSVRDDGVYYQRIVDGIPVSLLFMAHESGVSALGFQRQVLSPTNQLPYRYGGLAGPLVLSGSVRQGLVQAARDLSATLGLRGLNSLDVMVQGEQFWVLEVNPRLSASLGLYPVARQAEWLEAHISAKPIISQPTALMQAAANLVFYAPFDIRIPQHFPWPEWAVDKPLAHTLITRDMPLCSVQAEADDVDAAEALAKKRMTLLSTMLKPYYNH</sequence>
<keyword evidence="4" id="KW-1185">Reference proteome</keyword>
<dbReference type="InterPro" id="IPR005479">
    <property type="entry name" value="CPAse_ATP-bd"/>
</dbReference>
<dbReference type="InterPro" id="IPR016677">
    <property type="entry name" value="UCP016817_carboligase"/>
</dbReference>
<dbReference type="EMBL" id="JBIWXY010000001">
    <property type="protein sequence ID" value="MFJ5445398.1"/>
    <property type="molecule type" value="Genomic_DNA"/>
</dbReference>
<dbReference type="SUPFAM" id="SSF56059">
    <property type="entry name" value="Glutathione synthetase ATP-binding domain-like"/>
    <property type="match status" value="1"/>
</dbReference>
<feature type="domain" description="ATP-grasp" evidence="2">
    <location>
        <begin position="209"/>
        <end position="281"/>
    </location>
</feature>